<name>A0A6A8ACP4_9HYPH</name>
<dbReference type="EMBL" id="WIXI01000041">
    <property type="protein sequence ID" value="MQY46501.1"/>
    <property type="molecule type" value="Genomic_DNA"/>
</dbReference>
<dbReference type="Gene3D" id="1.10.260.40">
    <property type="entry name" value="lambda repressor-like DNA-binding domains"/>
    <property type="match status" value="1"/>
</dbReference>
<accession>A0A6A8ACP4</accession>
<comment type="caution">
    <text evidence="2">The sequence shown here is derived from an EMBL/GenBank/DDBJ whole genome shotgun (WGS) entry which is preliminary data.</text>
</comment>
<dbReference type="PROSITE" id="PS50943">
    <property type="entry name" value="HTH_CROC1"/>
    <property type="match status" value="1"/>
</dbReference>
<reference evidence="2 3" key="1">
    <citation type="submission" date="2019-11" db="EMBL/GenBank/DDBJ databases">
        <title>Genome analysis of Rhizobacterium cereale a novel genus and species isolated from maize roots in North Spain.</title>
        <authorList>
            <person name="Menendez E."/>
            <person name="Flores-Felix J.D."/>
            <person name="Ramirez-Bahena M.-H."/>
            <person name="Igual J.M."/>
            <person name="Garcia-Fraile P."/>
            <person name="Peix A."/>
            <person name="Velazquez E."/>
        </authorList>
    </citation>
    <scope>NUCLEOTIDE SEQUENCE [LARGE SCALE GENOMIC DNA]</scope>
    <source>
        <strain evidence="2 3">RZME27</strain>
    </source>
</reference>
<gene>
    <name evidence="2" type="ORF">GAO09_10635</name>
</gene>
<dbReference type="InterPro" id="IPR010982">
    <property type="entry name" value="Lambda_DNA-bd_dom_sf"/>
</dbReference>
<evidence type="ECO:0000313" key="3">
    <source>
        <dbReference type="Proteomes" id="UP000435138"/>
    </source>
</evidence>
<evidence type="ECO:0000259" key="1">
    <source>
        <dbReference type="PROSITE" id="PS50943"/>
    </source>
</evidence>
<dbReference type="Pfam" id="PF01381">
    <property type="entry name" value="HTH_3"/>
    <property type="match status" value="1"/>
</dbReference>
<organism evidence="2 3">
    <name type="scientific">Endobacterium cereale</name>
    <dbReference type="NCBI Taxonomy" id="2663029"/>
    <lineage>
        <taxon>Bacteria</taxon>
        <taxon>Pseudomonadati</taxon>
        <taxon>Pseudomonadota</taxon>
        <taxon>Alphaproteobacteria</taxon>
        <taxon>Hyphomicrobiales</taxon>
        <taxon>Rhizobiaceae</taxon>
        <taxon>Endobacterium</taxon>
    </lineage>
</organism>
<protein>
    <submittedName>
        <fullName evidence="2">Helix-turn-helix domain-containing protein</fullName>
    </submittedName>
</protein>
<dbReference type="AlphaFoldDB" id="A0A6A8ACP4"/>
<dbReference type="RefSeq" id="WP_153353992.1">
    <property type="nucleotide sequence ID" value="NZ_JAYKOO010000006.1"/>
</dbReference>
<dbReference type="InterPro" id="IPR001387">
    <property type="entry name" value="Cro/C1-type_HTH"/>
</dbReference>
<proteinExistence type="predicted"/>
<dbReference type="CDD" id="cd00093">
    <property type="entry name" value="HTH_XRE"/>
    <property type="match status" value="1"/>
</dbReference>
<evidence type="ECO:0000313" key="2">
    <source>
        <dbReference type="EMBL" id="MQY46501.1"/>
    </source>
</evidence>
<keyword evidence="3" id="KW-1185">Reference proteome</keyword>
<sequence length="131" mass="14273">MTGSKSANEIDAHVGRRIVLRRKNLDMTQAALAAAIGTSNYQLAKYERGMNRVGASRLQEIADALKVHAAWFFADDPMPAFPLQSTSNTDLELRFTSSSQERELNAAFEAISNPPLRAQIIALVSALAAEI</sequence>
<feature type="domain" description="HTH cro/C1-type" evidence="1">
    <location>
        <begin position="18"/>
        <end position="72"/>
    </location>
</feature>
<dbReference type="GO" id="GO:0003677">
    <property type="term" value="F:DNA binding"/>
    <property type="evidence" value="ECO:0007669"/>
    <property type="project" value="InterPro"/>
</dbReference>
<dbReference type="Proteomes" id="UP000435138">
    <property type="component" value="Unassembled WGS sequence"/>
</dbReference>
<dbReference type="SUPFAM" id="SSF47413">
    <property type="entry name" value="lambda repressor-like DNA-binding domains"/>
    <property type="match status" value="1"/>
</dbReference>
<dbReference type="SMART" id="SM00530">
    <property type="entry name" value="HTH_XRE"/>
    <property type="match status" value="1"/>
</dbReference>